<dbReference type="Proteomes" id="UP001164746">
    <property type="component" value="Chromosome 2"/>
</dbReference>
<dbReference type="InterPro" id="IPR051428">
    <property type="entry name" value="Sphingo_Act-Surfact_Prot"/>
</dbReference>
<dbReference type="EMBL" id="CP111013">
    <property type="protein sequence ID" value="WAQ97105.1"/>
    <property type="molecule type" value="Genomic_DNA"/>
</dbReference>
<accession>A0ABY7DL89</accession>
<organism evidence="3 4">
    <name type="scientific">Mya arenaria</name>
    <name type="common">Soft-shell clam</name>
    <dbReference type="NCBI Taxonomy" id="6604"/>
    <lineage>
        <taxon>Eukaryota</taxon>
        <taxon>Metazoa</taxon>
        <taxon>Spiralia</taxon>
        <taxon>Lophotrochozoa</taxon>
        <taxon>Mollusca</taxon>
        <taxon>Bivalvia</taxon>
        <taxon>Autobranchia</taxon>
        <taxon>Heteroconchia</taxon>
        <taxon>Euheterodonta</taxon>
        <taxon>Imparidentia</taxon>
        <taxon>Neoheterodontei</taxon>
        <taxon>Myida</taxon>
        <taxon>Myoidea</taxon>
        <taxon>Myidae</taxon>
        <taxon>Mya</taxon>
    </lineage>
</organism>
<dbReference type="Gene3D" id="1.10.225.10">
    <property type="entry name" value="Saposin-like"/>
    <property type="match status" value="2"/>
</dbReference>
<proteinExistence type="predicted"/>
<sequence length="160" mass="17727">MHSLHGLSIEALQYSRNILQMQNAYTENLQEKNIKPIEQPVGDIKCDICELIINALDKLAGQNATDEKINATIYALCGELPGAAQLFKKPTVQFTKNVGDLKCNICELLVQELEKLIGANATDEKINATIYGLCDQLPGTAASFVRTNRTYYTLIHSNNQ</sequence>
<keyword evidence="1" id="KW-1015">Disulfide bond</keyword>
<protein>
    <recommendedName>
        <fullName evidence="2">Saposin B-type domain-containing protein</fullName>
    </recommendedName>
</protein>
<dbReference type="InterPro" id="IPR007856">
    <property type="entry name" value="SapB_1"/>
</dbReference>
<gene>
    <name evidence="3" type="ORF">MAR_029795</name>
</gene>
<evidence type="ECO:0000313" key="3">
    <source>
        <dbReference type="EMBL" id="WAQ97105.1"/>
    </source>
</evidence>
<dbReference type="SUPFAM" id="SSF47862">
    <property type="entry name" value="Saposin"/>
    <property type="match status" value="2"/>
</dbReference>
<feature type="domain" description="Saposin B-type" evidence="2">
    <location>
        <begin position="42"/>
        <end position="83"/>
    </location>
</feature>
<dbReference type="InterPro" id="IPR008139">
    <property type="entry name" value="SaposinB_dom"/>
</dbReference>
<evidence type="ECO:0000256" key="1">
    <source>
        <dbReference type="ARBA" id="ARBA00023157"/>
    </source>
</evidence>
<dbReference type="Pfam" id="PF05184">
    <property type="entry name" value="SapB_1"/>
    <property type="match status" value="2"/>
</dbReference>
<name>A0ABY7DL89_MYAAR</name>
<evidence type="ECO:0000259" key="2">
    <source>
        <dbReference type="PROSITE" id="PS50015"/>
    </source>
</evidence>
<dbReference type="InterPro" id="IPR011001">
    <property type="entry name" value="Saposin-like"/>
</dbReference>
<dbReference type="PROSITE" id="PS50015">
    <property type="entry name" value="SAP_B"/>
    <property type="match status" value="2"/>
</dbReference>
<dbReference type="PANTHER" id="PTHR11480">
    <property type="entry name" value="SAPOSIN-RELATED"/>
    <property type="match status" value="1"/>
</dbReference>
<keyword evidence="4" id="KW-1185">Reference proteome</keyword>
<evidence type="ECO:0000313" key="4">
    <source>
        <dbReference type="Proteomes" id="UP001164746"/>
    </source>
</evidence>
<reference evidence="3" key="1">
    <citation type="submission" date="2022-11" db="EMBL/GenBank/DDBJ databases">
        <title>Centuries of genome instability and evolution in soft-shell clam transmissible cancer (bioRxiv).</title>
        <authorList>
            <person name="Hart S.F.M."/>
            <person name="Yonemitsu M.A."/>
            <person name="Giersch R.M."/>
            <person name="Beal B.F."/>
            <person name="Arriagada G."/>
            <person name="Davis B.W."/>
            <person name="Ostrander E.A."/>
            <person name="Goff S.P."/>
            <person name="Metzger M.J."/>
        </authorList>
    </citation>
    <scope>NUCLEOTIDE SEQUENCE</scope>
    <source>
        <strain evidence="3">MELC-2E11</strain>
        <tissue evidence="3">Siphon/mantle</tissue>
    </source>
</reference>
<feature type="domain" description="Saposin B-type" evidence="2">
    <location>
        <begin position="99"/>
        <end position="140"/>
    </location>
</feature>